<dbReference type="Gene3D" id="3.40.50.2000">
    <property type="entry name" value="Glycogen Phosphorylase B"/>
    <property type="match status" value="1"/>
</dbReference>
<dbReference type="NCBIfam" id="TIGR02094">
    <property type="entry name" value="more_P_ylases"/>
    <property type="match status" value="1"/>
</dbReference>
<keyword evidence="7" id="KW-0119">Carbohydrate metabolism</keyword>
<organism evidence="8">
    <name type="scientific">marine metagenome</name>
    <dbReference type="NCBI Taxonomy" id="408172"/>
    <lineage>
        <taxon>unclassified sequences</taxon>
        <taxon>metagenomes</taxon>
        <taxon>ecological metagenomes</taxon>
    </lineage>
</organism>
<gene>
    <name evidence="8" type="ORF">METZ01_LOCUS380538</name>
</gene>
<evidence type="ECO:0000256" key="7">
    <source>
        <dbReference type="ARBA" id="ARBA00023277"/>
    </source>
</evidence>
<name>A0A382U038_9ZZZZ</name>
<protein>
    <recommendedName>
        <fullName evidence="3">glycogen phosphorylase</fullName>
        <ecNumber evidence="3">2.4.1.1</ecNumber>
    </recommendedName>
</protein>
<dbReference type="PANTHER" id="PTHR42655:SF1">
    <property type="entry name" value="GLYCOGEN PHOSPHORYLASE"/>
    <property type="match status" value="1"/>
</dbReference>
<evidence type="ECO:0000256" key="1">
    <source>
        <dbReference type="ARBA" id="ARBA00001933"/>
    </source>
</evidence>
<reference evidence="8" key="1">
    <citation type="submission" date="2018-05" db="EMBL/GenBank/DDBJ databases">
        <authorList>
            <person name="Lanie J.A."/>
            <person name="Ng W.-L."/>
            <person name="Kazmierczak K.M."/>
            <person name="Andrzejewski T.M."/>
            <person name="Davidsen T.M."/>
            <person name="Wayne K.J."/>
            <person name="Tettelin H."/>
            <person name="Glass J.I."/>
            <person name="Rusch D."/>
            <person name="Podicherti R."/>
            <person name="Tsui H.-C.T."/>
            <person name="Winkler M.E."/>
        </authorList>
    </citation>
    <scope>NUCLEOTIDE SEQUENCE</scope>
</reference>
<dbReference type="Pfam" id="PF00343">
    <property type="entry name" value="Phosphorylase"/>
    <property type="match status" value="1"/>
</dbReference>
<evidence type="ECO:0000256" key="3">
    <source>
        <dbReference type="ARBA" id="ARBA00012591"/>
    </source>
</evidence>
<comment type="similarity">
    <text evidence="2">Belongs to the glycogen phosphorylase family.</text>
</comment>
<dbReference type="AlphaFoldDB" id="A0A382U038"/>
<dbReference type="PROSITE" id="PS00102">
    <property type="entry name" value="PHOSPHORYLASE"/>
    <property type="match status" value="1"/>
</dbReference>
<dbReference type="SUPFAM" id="SSF53756">
    <property type="entry name" value="UDP-Glycosyltransferase/glycogen phosphorylase"/>
    <property type="match status" value="1"/>
</dbReference>
<keyword evidence="5" id="KW-0808">Transferase</keyword>
<evidence type="ECO:0000256" key="5">
    <source>
        <dbReference type="ARBA" id="ARBA00022679"/>
    </source>
</evidence>
<dbReference type="EC" id="2.4.1.1" evidence="3"/>
<dbReference type="GO" id="GO:0008184">
    <property type="term" value="F:glycogen phosphorylase activity"/>
    <property type="evidence" value="ECO:0007669"/>
    <property type="project" value="InterPro"/>
</dbReference>
<dbReference type="InterPro" id="IPR035090">
    <property type="entry name" value="Pyridoxal_P_attach_site"/>
</dbReference>
<dbReference type="InterPro" id="IPR011834">
    <property type="entry name" value="Agluc_phsphrylas"/>
</dbReference>
<proteinExistence type="inferred from homology"/>
<sequence length="244" mass="27934">MNNISDDELSWAHWSHKHFLLGYANSQTQKALSEDVLTIGFARRAAEYKRARLIFSDPDRLVKLGKNKLQIVFAGKAHPKDQTGKNIIREVVENANKLMGAVKIIFLENYNMWLGRLITSGVDVWLNTPLRPNEASGTSGMKAALNGVPNLSILDGWWPECCKHGENGWAIGSPDICDDESDAESLYQLLEDGVIPTFYNDKQKWNQMMRSSIQTSIEFTAHRMIKEYRQKYYSYVLEKQEFIK</sequence>
<evidence type="ECO:0000256" key="6">
    <source>
        <dbReference type="ARBA" id="ARBA00022898"/>
    </source>
</evidence>
<dbReference type="EMBL" id="UINC01140502">
    <property type="protein sequence ID" value="SVD27684.1"/>
    <property type="molecule type" value="Genomic_DNA"/>
</dbReference>
<dbReference type="GO" id="GO:0005975">
    <property type="term" value="P:carbohydrate metabolic process"/>
    <property type="evidence" value="ECO:0007669"/>
    <property type="project" value="InterPro"/>
</dbReference>
<accession>A0A382U038</accession>
<dbReference type="InterPro" id="IPR000811">
    <property type="entry name" value="Glyco_trans_35"/>
</dbReference>
<dbReference type="InterPro" id="IPR052182">
    <property type="entry name" value="Glycogen/Maltodextrin_Phosph"/>
</dbReference>
<evidence type="ECO:0000256" key="4">
    <source>
        <dbReference type="ARBA" id="ARBA00022676"/>
    </source>
</evidence>
<evidence type="ECO:0000313" key="8">
    <source>
        <dbReference type="EMBL" id="SVD27684.1"/>
    </source>
</evidence>
<comment type="cofactor">
    <cofactor evidence="1">
        <name>pyridoxal 5'-phosphate</name>
        <dbReference type="ChEBI" id="CHEBI:597326"/>
    </cofactor>
</comment>
<evidence type="ECO:0000256" key="2">
    <source>
        <dbReference type="ARBA" id="ARBA00006047"/>
    </source>
</evidence>
<dbReference type="PANTHER" id="PTHR42655">
    <property type="entry name" value="GLYCOGEN PHOSPHORYLASE"/>
    <property type="match status" value="1"/>
</dbReference>
<keyword evidence="4" id="KW-0328">Glycosyltransferase</keyword>
<keyword evidence="6" id="KW-0663">Pyridoxal phosphate</keyword>
<dbReference type="GO" id="GO:0030170">
    <property type="term" value="F:pyridoxal phosphate binding"/>
    <property type="evidence" value="ECO:0007669"/>
    <property type="project" value="InterPro"/>
</dbReference>